<comment type="caution">
    <text evidence="1">The sequence shown here is derived from an EMBL/GenBank/DDBJ whole genome shotgun (WGS) entry which is preliminary data.</text>
</comment>
<dbReference type="EMBL" id="PSQE01000007">
    <property type="protein sequence ID" value="RHN45399.1"/>
    <property type="molecule type" value="Genomic_DNA"/>
</dbReference>
<protein>
    <submittedName>
        <fullName evidence="1">Uncharacterized protein</fullName>
    </submittedName>
</protein>
<sequence length="63" mass="7361">MINQAHNILFIFCLPFQLELHRRGPLGALVTGWVTLVHRRANRVLPVYSLGCLHIIKFKFDYI</sequence>
<dbReference type="Proteomes" id="UP000265566">
    <property type="component" value="Chromosome 7"/>
</dbReference>
<dbReference type="Gramene" id="rna39719">
    <property type="protein sequence ID" value="RHN45399.1"/>
    <property type="gene ID" value="gene39719"/>
</dbReference>
<evidence type="ECO:0000313" key="1">
    <source>
        <dbReference type="EMBL" id="RHN45399.1"/>
    </source>
</evidence>
<reference evidence="2" key="1">
    <citation type="journal article" date="2018" name="Nat. Plants">
        <title>Whole-genome landscape of Medicago truncatula symbiotic genes.</title>
        <authorList>
            <person name="Pecrix Y."/>
            <person name="Staton S.E."/>
            <person name="Sallet E."/>
            <person name="Lelandais-Briere C."/>
            <person name="Moreau S."/>
            <person name="Carrere S."/>
            <person name="Blein T."/>
            <person name="Jardinaud M.F."/>
            <person name="Latrasse D."/>
            <person name="Zouine M."/>
            <person name="Zahm M."/>
            <person name="Kreplak J."/>
            <person name="Mayjonade B."/>
            <person name="Satge C."/>
            <person name="Perez M."/>
            <person name="Cauet S."/>
            <person name="Marande W."/>
            <person name="Chantry-Darmon C."/>
            <person name="Lopez-Roques C."/>
            <person name="Bouchez O."/>
            <person name="Berard A."/>
            <person name="Debelle F."/>
            <person name="Munos S."/>
            <person name="Bendahmane A."/>
            <person name="Berges H."/>
            <person name="Niebel A."/>
            <person name="Buitink J."/>
            <person name="Frugier F."/>
            <person name="Benhamed M."/>
            <person name="Crespi M."/>
            <person name="Gouzy J."/>
            <person name="Gamas P."/>
        </authorList>
    </citation>
    <scope>NUCLEOTIDE SEQUENCE [LARGE SCALE GENOMIC DNA]</scope>
    <source>
        <strain evidence="2">cv. Jemalong A17</strain>
    </source>
</reference>
<evidence type="ECO:0000313" key="2">
    <source>
        <dbReference type="Proteomes" id="UP000265566"/>
    </source>
</evidence>
<proteinExistence type="predicted"/>
<gene>
    <name evidence="1" type="ORF">MtrunA17_Chr7g0230631</name>
</gene>
<accession>A0A396GW97</accession>
<name>A0A396GW97_MEDTR</name>
<dbReference type="AlphaFoldDB" id="A0A396GW97"/>
<organism evidence="1 2">
    <name type="scientific">Medicago truncatula</name>
    <name type="common">Barrel medic</name>
    <name type="synonym">Medicago tribuloides</name>
    <dbReference type="NCBI Taxonomy" id="3880"/>
    <lineage>
        <taxon>Eukaryota</taxon>
        <taxon>Viridiplantae</taxon>
        <taxon>Streptophyta</taxon>
        <taxon>Embryophyta</taxon>
        <taxon>Tracheophyta</taxon>
        <taxon>Spermatophyta</taxon>
        <taxon>Magnoliopsida</taxon>
        <taxon>eudicotyledons</taxon>
        <taxon>Gunneridae</taxon>
        <taxon>Pentapetalae</taxon>
        <taxon>rosids</taxon>
        <taxon>fabids</taxon>
        <taxon>Fabales</taxon>
        <taxon>Fabaceae</taxon>
        <taxon>Papilionoideae</taxon>
        <taxon>50 kb inversion clade</taxon>
        <taxon>NPAAA clade</taxon>
        <taxon>Hologalegina</taxon>
        <taxon>IRL clade</taxon>
        <taxon>Trifolieae</taxon>
        <taxon>Medicago</taxon>
    </lineage>
</organism>